<keyword evidence="4" id="KW-1003">Cell membrane</keyword>
<dbReference type="InterPro" id="IPR035906">
    <property type="entry name" value="MetI-like_sf"/>
</dbReference>
<dbReference type="PANTHER" id="PTHR43386">
    <property type="entry name" value="OLIGOPEPTIDE TRANSPORT SYSTEM PERMEASE PROTEIN APPC"/>
    <property type="match status" value="1"/>
</dbReference>
<evidence type="ECO:0000313" key="11">
    <source>
        <dbReference type="EMBL" id="GGB04452.1"/>
    </source>
</evidence>
<evidence type="ECO:0000256" key="8">
    <source>
        <dbReference type="ARBA" id="ARBA00025454"/>
    </source>
</evidence>
<dbReference type="Pfam" id="PF00528">
    <property type="entry name" value="BPD_transp_1"/>
    <property type="match status" value="1"/>
</dbReference>
<dbReference type="EMBL" id="BMHH01000017">
    <property type="protein sequence ID" value="GGB04452.1"/>
    <property type="molecule type" value="Genomic_DNA"/>
</dbReference>
<dbReference type="Gene3D" id="1.10.3720.10">
    <property type="entry name" value="MetI-like"/>
    <property type="match status" value="1"/>
</dbReference>
<evidence type="ECO:0000313" key="12">
    <source>
        <dbReference type="Proteomes" id="UP000646478"/>
    </source>
</evidence>
<evidence type="ECO:0000256" key="9">
    <source>
        <dbReference type="RuleBase" id="RU363032"/>
    </source>
</evidence>
<dbReference type="InterPro" id="IPR025966">
    <property type="entry name" value="OppC_N"/>
</dbReference>
<dbReference type="Pfam" id="PF12911">
    <property type="entry name" value="OppC_N"/>
    <property type="match status" value="1"/>
</dbReference>
<feature type="transmembrane region" description="Helical" evidence="9">
    <location>
        <begin position="223"/>
        <end position="243"/>
    </location>
</feature>
<keyword evidence="12" id="KW-1185">Reference proteome</keyword>
<comment type="caution">
    <text evidence="11">The sequence shown here is derived from an EMBL/GenBank/DDBJ whole genome shotgun (WGS) entry which is preliminary data.</text>
</comment>
<feature type="transmembrane region" description="Helical" evidence="9">
    <location>
        <begin position="36"/>
        <end position="58"/>
    </location>
</feature>
<evidence type="ECO:0000256" key="3">
    <source>
        <dbReference type="ARBA" id="ARBA00022448"/>
    </source>
</evidence>
<comment type="similarity">
    <text evidence="2 9">Belongs to the binding-protein-dependent transport system permease family.</text>
</comment>
<evidence type="ECO:0000256" key="6">
    <source>
        <dbReference type="ARBA" id="ARBA00022989"/>
    </source>
</evidence>
<dbReference type="InterPro" id="IPR000515">
    <property type="entry name" value="MetI-like"/>
</dbReference>
<reference evidence="11" key="2">
    <citation type="submission" date="2020-09" db="EMBL/GenBank/DDBJ databases">
        <authorList>
            <person name="Sun Q."/>
            <person name="Zhou Y."/>
        </authorList>
    </citation>
    <scope>NUCLEOTIDE SEQUENCE</scope>
    <source>
        <strain evidence="11">CGMCC 1.15082</strain>
    </source>
</reference>
<evidence type="ECO:0000256" key="2">
    <source>
        <dbReference type="ARBA" id="ARBA00009306"/>
    </source>
</evidence>
<sequence>MTSLDQSLPKDMDKGEAATIVSTHRPFWQRLLTNPAAVFSIVVLLVLGAGALLAPVIAPGNPMRVSPAQRFTPPGLEHLFGTDNLGRDMFKLVLHGSQTSLLVGLVVTGISMSIAIILGVLSGFYRKVDMVLMRFVDGLMAFPGIVLATAAAGIMGPSVSTVITSLSLVLIAPSLRIVRGQVLVVRELQMIEAARATGVPTLRILTKYVLPAVSSPILVQTSFIFSAAVLGEAGLSFIGVGIGSKDLSWGNALTEARNYIGQAPWIVLFPGLALMLTILSLNLLGDALRDLLDPRLARRR</sequence>
<feature type="transmembrane region" description="Helical" evidence="9">
    <location>
        <begin position="145"/>
        <end position="171"/>
    </location>
</feature>
<keyword evidence="6 9" id="KW-1133">Transmembrane helix</keyword>
<dbReference type="CDD" id="cd06261">
    <property type="entry name" value="TM_PBP2"/>
    <property type="match status" value="1"/>
</dbReference>
<dbReference type="SUPFAM" id="SSF161098">
    <property type="entry name" value="MetI-like"/>
    <property type="match status" value="1"/>
</dbReference>
<feature type="transmembrane region" description="Helical" evidence="9">
    <location>
        <begin position="101"/>
        <end position="125"/>
    </location>
</feature>
<evidence type="ECO:0000256" key="7">
    <source>
        <dbReference type="ARBA" id="ARBA00023136"/>
    </source>
</evidence>
<dbReference type="PANTHER" id="PTHR43386:SF25">
    <property type="entry name" value="PEPTIDE ABC TRANSPORTER PERMEASE PROTEIN"/>
    <property type="match status" value="1"/>
</dbReference>
<gene>
    <name evidence="11" type="ORF">GCM10011491_35720</name>
</gene>
<reference evidence="11" key="1">
    <citation type="journal article" date="2014" name="Int. J. Syst. Evol. Microbiol.">
        <title>Complete genome sequence of Corynebacterium casei LMG S-19264T (=DSM 44701T), isolated from a smear-ripened cheese.</title>
        <authorList>
            <consortium name="US DOE Joint Genome Institute (JGI-PGF)"/>
            <person name="Walter F."/>
            <person name="Albersmeier A."/>
            <person name="Kalinowski J."/>
            <person name="Ruckert C."/>
        </authorList>
    </citation>
    <scope>NUCLEOTIDE SEQUENCE</scope>
    <source>
        <strain evidence="11">CGMCC 1.15082</strain>
    </source>
</reference>
<dbReference type="GO" id="GO:0055085">
    <property type="term" value="P:transmembrane transport"/>
    <property type="evidence" value="ECO:0007669"/>
    <property type="project" value="InterPro"/>
</dbReference>
<feature type="domain" description="ABC transmembrane type-1" evidence="10">
    <location>
        <begin position="101"/>
        <end position="285"/>
    </location>
</feature>
<dbReference type="Proteomes" id="UP000646478">
    <property type="component" value="Unassembled WGS sequence"/>
</dbReference>
<evidence type="ECO:0000256" key="1">
    <source>
        <dbReference type="ARBA" id="ARBA00004651"/>
    </source>
</evidence>
<evidence type="ECO:0000256" key="5">
    <source>
        <dbReference type="ARBA" id="ARBA00022692"/>
    </source>
</evidence>
<keyword evidence="5 9" id="KW-0812">Transmembrane</keyword>
<dbReference type="RefSeq" id="WP_236016258.1">
    <property type="nucleotide sequence ID" value="NZ_BMHH01000017.1"/>
</dbReference>
<proteinExistence type="inferred from homology"/>
<dbReference type="PROSITE" id="PS50928">
    <property type="entry name" value="ABC_TM1"/>
    <property type="match status" value="1"/>
</dbReference>
<dbReference type="AlphaFoldDB" id="A0A916WJR9"/>
<protein>
    <submittedName>
        <fullName evidence="11">Peptide ABC transporter permease</fullName>
    </submittedName>
</protein>
<feature type="transmembrane region" description="Helical" evidence="9">
    <location>
        <begin position="263"/>
        <end position="285"/>
    </location>
</feature>
<dbReference type="GO" id="GO:0005886">
    <property type="term" value="C:plasma membrane"/>
    <property type="evidence" value="ECO:0007669"/>
    <property type="project" value="UniProtKB-SubCell"/>
</dbReference>
<keyword evidence="7 9" id="KW-0472">Membrane</keyword>
<name>A0A916WJR9_9HYPH</name>
<dbReference type="InterPro" id="IPR050366">
    <property type="entry name" value="BP-dependent_transpt_permease"/>
</dbReference>
<accession>A0A916WJR9</accession>
<comment type="function">
    <text evidence="8">Probably part of an ABC transporter complex that could be involved in peptide import. Probably responsible for the translocation of the substrate across the membrane.</text>
</comment>
<keyword evidence="3 9" id="KW-0813">Transport</keyword>
<comment type="subcellular location">
    <subcellularLocation>
        <location evidence="1 9">Cell membrane</location>
        <topology evidence="1 9">Multi-pass membrane protein</topology>
    </subcellularLocation>
</comment>
<evidence type="ECO:0000256" key="4">
    <source>
        <dbReference type="ARBA" id="ARBA00022475"/>
    </source>
</evidence>
<organism evidence="11 12">
    <name type="scientific">Brucella endophytica</name>
    <dbReference type="NCBI Taxonomy" id="1963359"/>
    <lineage>
        <taxon>Bacteria</taxon>
        <taxon>Pseudomonadati</taxon>
        <taxon>Pseudomonadota</taxon>
        <taxon>Alphaproteobacteria</taxon>
        <taxon>Hyphomicrobiales</taxon>
        <taxon>Brucellaceae</taxon>
        <taxon>Brucella/Ochrobactrum group</taxon>
        <taxon>Brucella</taxon>
    </lineage>
</organism>
<evidence type="ECO:0000259" key="10">
    <source>
        <dbReference type="PROSITE" id="PS50928"/>
    </source>
</evidence>